<feature type="compositionally biased region" description="Basic and acidic residues" evidence="1">
    <location>
        <begin position="45"/>
        <end position="64"/>
    </location>
</feature>
<evidence type="ECO:0000313" key="2">
    <source>
        <dbReference type="EnsemblPlants" id="OB04G20500.1"/>
    </source>
</evidence>
<evidence type="ECO:0000313" key="3">
    <source>
        <dbReference type="Proteomes" id="UP000006038"/>
    </source>
</evidence>
<dbReference type="HOGENOM" id="CLU_2874528_0_0_1"/>
<name>J3LY25_ORYBR</name>
<reference evidence="2" key="2">
    <citation type="submission" date="2013-04" db="UniProtKB">
        <authorList>
            <consortium name="EnsemblPlants"/>
        </authorList>
    </citation>
    <scope>IDENTIFICATION</scope>
</reference>
<feature type="region of interest" description="Disordered" evidence="1">
    <location>
        <begin position="44"/>
        <end position="64"/>
    </location>
</feature>
<organism evidence="2">
    <name type="scientific">Oryza brachyantha</name>
    <name type="common">malo sina</name>
    <dbReference type="NCBI Taxonomy" id="4533"/>
    <lineage>
        <taxon>Eukaryota</taxon>
        <taxon>Viridiplantae</taxon>
        <taxon>Streptophyta</taxon>
        <taxon>Embryophyta</taxon>
        <taxon>Tracheophyta</taxon>
        <taxon>Spermatophyta</taxon>
        <taxon>Magnoliopsida</taxon>
        <taxon>Liliopsida</taxon>
        <taxon>Poales</taxon>
        <taxon>Poaceae</taxon>
        <taxon>BOP clade</taxon>
        <taxon>Oryzoideae</taxon>
        <taxon>Oryzeae</taxon>
        <taxon>Oryzinae</taxon>
        <taxon>Oryza</taxon>
    </lineage>
</organism>
<evidence type="ECO:0000256" key="1">
    <source>
        <dbReference type="SAM" id="MobiDB-lite"/>
    </source>
</evidence>
<sequence>PLVNNDTGIASRCITRISTLQRYHQLLLELELAARVRRRYGYGAKPERRVEGEEKEAERGEKYE</sequence>
<keyword evidence="3" id="KW-1185">Reference proteome</keyword>
<reference evidence="2" key="1">
    <citation type="journal article" date="2013" name="Nat. Commun.">
        <title>Whole-genome sequencing of Oryza brachyantha reveals mechanisms underlying Oryza genome evolution.</title>
        <authorList>
            <person name="Chen J."/>
            <person name="Huang Q."/>
            <person name="Gao D."/>
            <person name="Wang J."/>
            <person name="Lang Y."/>
            <person name="Liu T."/>
            <person name="Li B."/>
            <person name="Bai Z."/>
            <person name="Luis Goicoechea J."/>
            <person name="Liang C."/>
            <person name="Chen C."/>
            <person name="Zhang W."/>
            <person name="Sun S."/>
            <person name="Liao Y."/>
            <person name="Zhang X."/>
            <person name="Yang L."/>
            <person name="Song C."/>
            <person name="Wang M."/>
            <person name="Shi J."/>
            <person name="Liu G."/>
            <person name="Liu J."/>
            <person name="Zhou H."/>
            <person name="Zhou W."/>
            <person name="Yu Q."/>
            <person name="An N."/>
            <person name="Chen Y."/>
            <person name="Cai Q."/>
            <person name="Wang B."/>
            <person name="Liu B."/>
            <person name="Min J."/>
            <person name="Huang Y."/>
            <person name="Wu H."/>
            <person name="Li Z."/>
            <person name="Zhang Y."/>
            <person name="Yin Y."/>
            <person name="Song W."/>
            <person name="Jiang J."/>
            <person name="Jackson S.A."/>
            <person name="Wing R.A."/>
            <person name="Wang J."/>
            <person name="Chen M."/>
        </authorList>
    </citation>
    <scope>NUCLEOTIDE SEQUENCE [LARGE SCALE GENOMIC DNA]</scope>
    <source>
        <strain evidence="2">cv. IRGC 101232</strain>
    </source>
</reference>
<dbReference type="Proteomes" id="UP000006038">
    <property type="component" value="Chromosome 4"/>
</dbReference>
<accession>J3LY25</accession>
<dbReference type="Gramene" id="OB04G20500.1">
    <property type="protein sequence ID" value="OB04G20500.1"/>
    <property type="gene ID" value="OB04G20500"/>
</dbReference>
<protein>
    <submittedName>
        <fullName evidence="2">Uncharacterized protein</fullName>
    </submittedName>
</protein>
<dbReference type="EnsemblPlants" id="OB04G20500.1">
    <property type="protein sequence ID" value="OB04G20500.1"/>
    <property type="gene ID" value="OB04G20500"/>
</dbReference>
<proteinExistence type="predicted"/>
<dbReference type="AlphaFoldDB" id="J3LY25"/>